<accession>B9Y666</accession>
<reference evidence="2 3" key="1">
    <citation type="submission" date="2008-12" db="EMBL/GenBank/DDBJ databases">
        <authorList>
            <person name="Fulton L."/>
            <person name="Clifton S."/>
            <person name="Fulton B."/>
            <person name="Xu J."/>
            <person name="Minx P."/>
            <person name="Pepin K.H."/>
            <person name="Johnson M."/>
            <person name="Bhonagiri V."/>
            <person name="Nash W.E."/>
            <person name="Mardis E.R."/>
            <person name="Wilson R.K."/>
        </authorList>
    </citation>
    <scope>NUCLEOTIDE SEQUENCE [LARGE SCALE GENOMIC DNA]</scope>
    <source>
        <strain evidence="2 3">DSM 12042</strain>
    </source>
</reference>
<dbReference type="AlphaFoldDB" id="B9Y666"/>
<evidence type="ECO:0000256" key="1">
    <source>
        <dbReference type="SAM" id="Phobius"/>
    </source>
</evidence>
<dbReference type="Proteomes" id="UP000005950">
    <property type="component" value="Unassembled WGS sequence"/>
</dbReference>
<comment type="caution">
    <text evidence="2">The sequence shown here is derived from an EMBL/GenBank/DDBJ whole genome shotgun (WGS) entry which is preliminary data.</text>
</comment>
<reference evidence="2 3" key="2">
    <citation type="submission" date="2009-02" db="EMBL/GenBank/DDBJ databases">
        <title>Draft genome sequence of Holdemania filiformis DSM 12042.</title>
        <authorList>
            <person name="Sudarsanam P."/>
            <person name="Ley R."/>
            <person name="Guruge J."/>
            <person name="Turnbaugh P.J."/>
            <person name="Mahowald M."/>
            <person name="Liep D."/>
            <person name="Gordon J."/>
        </authorList>
    </citation>
    <scope>NUCLEOTIDE SEQUENCE [LARGE SCALE GENOMIC DNA]</scope>
    <source>
        <strain evidence="2 3">DSM 12042</strain>
    </source>
</reference>
<evidence type="ECO:0000313" key="2">
    <source>
        <dbReference type="EMBL" id="EEF68524.1"/>
    </source>
</evidence>
<dbReference type="HOGENOM" id="CLU_3099627_0_0_9"/>
<evidence type="ECO:0000313" key="3">
    <source>
        <dbReference type="Proteomes" id="UP000005950"/>
    </source>
</evidence>
<protein>
    <submittedName>
        <fullName evidence="2">Uncharacterized protein</fullName>
    </submittedName>
</protein>
<dbReference type="EMBL" id="ACCF01000076">
    <property type="protein sequence ID" value="EEF68524.1"/>
    <property type="molecule type" value="Genomic_DNA"/>
</dbReference>
<gene>
    <name evidence="2" type="ORF">HOLDEFILI_01297</name>
</gene>
<sequence length="51" mass="5944">MQPFACGLPFNIKTFIPITPLFCFHYIAFSTQNEKNRRSPAMKNVGFQIDY</sequence>
<keyword evidence="1" id="KW-1133">Transmembrane helix</keyword>
<name>B9Y666_9FIRM</name>
<keyword evidence="1" id="KW-0472">Membrane</keyword>
<proteinExistence type="predicted"/>
<organism evidence="2 3">
    <name type="scientific">Holdemania filiformis DSM 12042</name>
    <dbReference type="NCBI Taxonomy" id="545696"/>
    <lineage>
        <taxon>Bacteria</taxon>
        <taxon>Bacillati</taxon>
        <taxon>Bacillota</taxon>
        <taxon>Erysipelotrichia</taxon>
        <taxon>Erysipelotrichales</taxon>
        <taxon>Erysipelotrichaceae</taxon>
        <taxon>Holdemania</taxon>
    </lineage>
</organism>
<keyword evidence="1" id="KW-0812">Transmembrane</keyword>
<feature type="transmembrane region" description="Helical" evidence="1">
    <location>
        <begin position="12"/>
        <end position="29"/>
    </location>
</feature>